<evidence type="ECO:0000256" key="9">
    <source>
        <dbReference type="SAM" id="MobiDB-lite"/>
    </source>
</evidence>
<dbReference type="KEGG" id="satk:SA2016_0913"/>
<evidence type="ECO:0000256" key="4">
    <source>
        <dbReference type="ARBA" id="ARBA00022553"/>
    </source>
</evidence>
<feature type="transmembrane region" description="Helical" evidence="10">
    <location>
        <begin position="156"/>
        <end position="178"/>
    </location>
</feature>
<dbReference type="SMART" id="SM00388">
    <property type="entry name" value="HisKA"/>
    <property type="match status" value="1"/>
</dbReference>
<keyword evidence="13" id="KW-1185">Reference proteome</keyword>
<keyword evidence="5" id="KW-0808">Transferase</keyword>
<dbReference type="Gene3D" id="1.10.287.130">
    <property type="match status" value="1"/>
</dbReference>
<dbReference type="SUPFAM" id="SSF47384">
    <property type="entry name" value="Homodimeric domain of signal transducing histidine kinase"/>
    <property type="match status" value="1"/>
</dbReference>
<keyword evidence="10" id="KW-0812">Transmembrane</keyword>
<dbReference type="EC" id="2.7.13.3" evidence="3"/>
<evidence type="ECO:0000256" key="6">
    <source>
        <dbReference type="ARBA" id="ARBA00022777"/>
    </source>
</evidence>
<dbReference type="PROSITE" id="PS50109">
    <property type="entry name" value="HIS_KIN"/>
    <property type="match status" value="1"/>
</dbReference>
<dbReference type="PANTHER" id="PTHR43047">
    <property type="entry name" value="TWO-COMPONENT HISTIDINE PROTEIN KINASE"/>
    <property type="match status" value="1"/>
</dbReference>
<dbReference type="STRING" id="37927.SA2016_0913"/>
<dbReference type="Pfam" id="PF00512">
    <property type="entry name" value="HisKA"/>
    <property type="match status" value="1"/>
</dbReference>
<evidence type="ECO:0000259" key="11">
    <source>
        <dbReference type="PROSITE" id="PS50109"/>
    </source>
</evidence>
<dbReference type="InterPro" id="IPR005467">
    <property type="entry name" value="His_kinase_dom"/>
</dbReference>
<dbReference type="SMART" id="SM00387">
    <property type="entry name" value="HATPase_c"/>
    <property type="match status" value="1"/>
</dbReference>
<feature type="coiled-coil region" evidence="8">
    <location>
        <begin position="178"/>
        <end position="208"/>
    </location>
</feature>
<dbReference type="GO" id="GO:0005886">
    <property type="term" value="C:plasma membrane"/>
    <property type="evidence" value="ECO:0007669"/>
    <property type="project" value="UniProtKB-SubCell"/>
</dbReference>
<dbReference type="InterPro" id="IPR003661">
    <property type="entry name" value="HisK_dim/P_dom"/>
</dbReference>
<keyword evidence="10" id="KW-0472">Membrane</keyword>
<comment type="catalytic activity">
    <reaction evidence="1">
        <text>ATP + protein L-histidine = ADP + protein N-phospho-L-histidine.</text>
        <dbReference type="EC" id="2.7.13.3"/>
    </reaction>
</comment>
<evidence type="ECO:0000313" key="13">
    <source>
        <dbReference type="Proteomes" id="UP000070134"/>
    </source>
</evidence>
<dbReference type="GO" id="GO:0009927">
    <property type="term" value="F:histidine phosphotransfer kinase activity"/>
    <property type="evidence" value="ECO:0007669"/>
    <property type="project" value="TreeGrafter"/>
</dbReference>
<protein>
    <recommendedName>
        <fullName evidence="3">histidine kinase</fullName>
        <ecNumber evidence="3">2.7.13.3</ecNumber>
    </recommendedName>
</protein>
<comment type="subcellular location">
    <subcellularLocation>
        <location evidence="2">Cell membrane</location>
    </subcellularLocation>
</comment>
<dbReference type="InterPro" id="IPR004358">
    <property type="entry name" value="Sig_transdc_His_kin-like_C"/>
</dbReference>
<feature type="transmembrane region" description="Helical" evidence="10">
    <location>
        <begin position="56"/>
        <end position="77"/>
    </location>
</feature>
<evidence type="ECO:0000313" key="12">
    <source>
        <dbReference type="EMBL" id="AMM31601.1"/>
    </source>
</evidence>
<dbReference type="AlphaFoldDB" id="A0A126ZYD9"/>
<dbReference type="InterPro" id="IPR035965">
    <property type="entry name" value="PAS-like_dom_sf"/>
</dbReference>
<dbReference type="Pfam" id="PF02518">
    <property type="entry name" value="HATPase_c"/>
    <property type="match status" value="1"/>
</dbReference>
<dbReference type="CDD" id="cd00082">
    <property type="entry name" value="HisKA"/>
    <property type="match status" value="1"/>
</dbReference>
<feature type="transmembrane region" description="Helical" evidence="10">
    <location>
        <begin position="129"/>
        <end position="150"/>
    </location>
</feature>
<feature type="compositionally biased region" description="Low complexity" evidence="9">
    <location>
        <begin position="547"/>
        <end position="578"/>
    </location>
</feature>
<dbReference type="PANTHER" id="PTHR43047:SF72">
    <property type="entry name" value="OSMOSENSING HISTIDINE PROTEIN KINASE SLN1"/>
    <property type="match status" value="1"/>
</dbReference>
<reference evidence="12 13" key="1">
    <citation type="submission" date="2016-02" db="EMBL/GenBank/DDBJ databases">
        <title>Complete genome of Sinomonas atrocyanea KCTC 3377.</title>
        <authorList>
            <person name="Kim K.M."/>
        </authorList>
    </citation>
    <scope>NUCLEOTIDE SEQUENCE [LARGE SCALE GENOMIC DNA]</scope>
    <source>
        <strain evidence="12 13">KCTC 3377</strain>
    </source>
</reference>
<dbReference type="PRINTS" id="PR00344">
    <property type="entry name" value="BCTRLSENSOR"/>
</dbReference>
<feature type="transmembrane region" description="Helical" evidence="10">
    <location>
        <begin position="97"/>
        <end position="122"/>
    </location>
</feature>
<evidence type="ECO:0000256" key="2">
    <source>
        <dbReference type="ARBA" id="ARBA00004236"/>
    </source>
</evidence>
<evidence type="ECO:0000256" key="7">
    <source>
        <dbReference type="ARBA" id="ARBA00023012"/>
    </source>
</evidence>
<keyword evidence="4" id="KW-0597">Phosphoprotein</keyword>
<dbReference type="Pfam" id="PF08448">
    <property type="entry name" value="PAS_4"/>
    <property type="match status" value="1"/>
</dbReference>
<keyword evidence="7" id="KW-0902">Two-component regulatory system</keyword>
<evidence type="ECO:0000256" key="10">
    <source>
        <dbReference type="SAM" id="Phobius"/>
    </source>
</evidence>
<evidence type="ECO:0000256" key="8">
    <source>
        <dbReference type="SAM" id="Coils"/>
    </source>
</evidence>
<dbReference type="Gene3D" id="3.30.565.10">
    <property type="entry name" value="Histidine kinase-like ATPase, C-terminal domain"/>
    <property type="match status" value="1"/>
</dbReference>
<dbReference type="EMBL" id="CP014518">
    <property type="protein sequence ID" value="AMM31601.1"/>
    <property type="molecule type" value="Genomic_DNA"/>
</dbReference>
<feature type="transmembrane region" description="Helical" evidence="10">
    <location>
        <begin position="27"/>
        <end position="47"/>
    </location>
</feature>
<dbReference type="GO" id="GO:0000155">
    <property type="term" value="F:phosphorelay sensor kinase activity"/>
    <property type="evidence" value="ECO:0007669"/>
    <property type="project" value="InterPro"/>
</dbReference>
<dbReference type="FunFam" id="3.30.565.10:FF:000006">
    <property type="entry name" value="Sensor histidine kinase WalK"/>
    <property type="match status" value="1"/>
</dbReference>
<dbReference type="CDD" id="cd00075">
    <property type="entry name" value="HATPase"/>
    <property type="match status" value="1"/>
</dbReference>
<evidence type="ECO:0000256" key="1">
    <source>
        <dbReference type="ARBA" id="ARBA00000085"/>
    </source>
</evidence>
<name>A0A126ZYD9_9MICC</name>
<keyword evidence="10" id="KW-1133">Transmembrane helix</keyword>
<evidence type="ECO:0000256" key="3">
    <source>
        <dbReference type="ARBA" id="ARBA00012438"/>
    </source>
</evidence>
<dbReference type="InterPro" id="IPR003594">
    <property type="entry name" value="HATPase_dom"/>
</dbReference>
<organism evidence="12 13">
    <name type="scientific">Sinomonas atrocyanea</name>
    <dbReference type="NCBI Taxonomy" id="37927"/>
    <lineage>
        <taxon>Bacteria</taxon>
        <taxon>Bacillati</taxon>
        <taxon>Actinomycetota</taxon>
        <taxon>Actinomycetes</taxon>
        <taxon>Micrococcales</taxon>
        <taxon>Micrococcaceae</taxon>
        <taxon>Sinomonas</taxon>
    </lineage>
</organism>
<dbReference type="InterPro" id="IPR036097">
    <property type="entry name" value="HisK_dim/P_sf"/>
</dbReference>
<keyword evidence="8" id="KW-0175">Coiled coil</keyword>
<feature type="region of interest" description="Disordered" evidence="9">
    <location>
        <begin position="545"/>
        <end position="578"/>
    </location>
</feature>
<sequence>MAVVAARGWAWFVHVFVHGLSRRQQVVLSQVPLAAAIALVAVVVAVWRPDVAAEPLFVWGLLGQAILLALAWAVPWGSLPPGAALAVPLLDFVPIGLVRVAGLGTEMQLGALAVVPVVWLAWSGLRPGFCMAAAFLGPLLMVWLPLAVAGSADAGAYAQVLVLPAMMLAAGAVVHLLAAATRDQRRSLEDARAQLQEALEAKAREKRLLDTVLETIPVGVQALDASGATAVANRQQYLNKALAGRVPGVGQDWPRVFDMSGAPLPPDRQPVVRAVRGEAFSDFLVRLGEGPTQRVFSTSARPVQGPDGRPDGAVLAFSDVTSLMEALAAKDVFLANVSHELRNPLTSMTGYLDLLGEIPGMPSRAGHALEVVRRNTRRLERLVGDLLAAASGAIDVRPEPADVAELVRLAVEAAAPAARSAGVGLKDGTVCAQLPAVVDPVRIAQLLDNLLSNAIKYTRPGGRVVVRASRAAGGIVCEVCDTGIGMSAEEAAAVFTRFYRAPGARAARVPGLGLGLPIARSIVEGHGGRIECSSRPGAGTTFTVFLPDPAAEPGEGPGRGAETPAGHGQQQHLGPQQR</sequence>
<gene>
    <name evidence="12" type="ORF">SA2016_0913</name>
</gene>
<dbReference type="SUPFAM" id="SSF55785">
    <property type="entry name" value="PYP-like sensor domain (PAS domain)"/>
    <property type="match status" value="1"/>
</dbReference>
<evidence type="ECO:0000256" key="5">
    <source>
        <dbReference type="ARBA" id="ARBA00022679"/>
    </source>
</evidence>
<keyword evidence="6 12" id="KW-0418">Kinase</keyword>
<accession>A0A126ZYD9</accession>
<dbReference type="SUPFAM" id="SSF55874">
    <property type="entry name" value="ATPase domain of HSP90 chaperone/DNA topoisomerase II/histidine kinase"/>
    <property type="match status" value="1"/>
</dbReference>
<feature type="domain" description="Histidine kinase" evidence="11">
    <location>
        <begin position="336"/>
        <end position="550"/>
    </location>
</feature>
<dbReference type="Gene3D" id="3.30.450.20">
    <property type="entry name" value="PAS domain"/>
    <property type="match status" value="1"/>
</dbReference>
<dbReference type="InterPro" id="IPR036890">
    <property type="entry name" value="HATPase_C_sf"/>
</dbReference>
<proteinExistence type="predicted"/>
<dbReference type="Proteomes" id="UP000070134">
    <property type="component" value="Chromosome"/>
</dbReference>
<dbReference type="InterPro" id="IPR013656">
    <property type="entry name" value="PAS_4"/>
</dbReference>